<dbReference type="Pfam" id="PF07396">
    <property type="entry name" value="Porin_O_P"/>
    <property type="match status" value="1"/>
</dbReference>
<comment type="caution">
    <text evidence="3">The sequence shown here is derived from an EMBL/GenBank/DDBJ whole genome shotgun (WGS) entry which is preliminary data.</text>
</comment>
<protein>
    <submittedName>
        <fullName evidence="3">Porin</fullName>
    </submittedName>
</protein>
<keyword evidence="4" id="KW-1185">Reference proteome</keyword>
<proteinExistence type="predicted"/>
<evidence type="ECO:0000313" key="3">
    <source>
        <dbReference type="EMBL" id="OFC70292.1"/>
    </source>
</evidence>
<dbReference type="SUPFAM" id="SSF56935">
    <property type="entry name" value="Porins"/>
    <property type="match status" value="1"/>
</dbReference>
<evidence type="ECO:0000256" key="2">
    <source>
        <dbReference type="SAM" id="SignalP"/>
    </source>
</evidence>
<dbReference type="OrthoDB" id="9807854at2"/>
<dbReference type="InterPro" id="IPR023614">
    <property type="entry name" value="Porin_dom_sf"/>
</dbReference>
<keyword evidence="1" id="KW-0175">Coiled coil</keyword>
<evidence type="ECO:0000313" key="4">
    <source>
        <dbReference type="Proteomes" id="UP000175691"/>
    </source>
</evidence>
<name>A0A1E7ZA14_9ALTE</name>
<dbReference type="Gene3D" id="2.40.160.10">
    <property type="entry name" value="Porin"/>
    <property type="match status" value="1"/>
</dbReference>
<feature type="chain" id="PRO_5009209627" evidence="2">
    <location>
        <begin position="20"/>
        <end position="422"/>
    </location>
</feature>
<gene>
    <name evidence="3" type="ORF">BFC18_14025</name>
</gene>
<keyword evidence="2" id="KW-0732">Signal</keyword>
<dbReference type="InterPro" id="IPR010870">
    <property type="entry name" value="Porin_O/P"/>
</dbReference>
<reference evidence="3 4" key="1">
    <citation type="submission" date="2016-08" db="EMBL/GenBank/DDBJ databases">
        <authorList>
            <person name="Seilhamer J.J."/>
        </authorList>
    </citation>
    <scope>NUCLEOTIDE SEQUENCE [LARGE SCALE GENOMIC DNA]</scope>
    <source>
        <strain evidence="3 4">KCTC 42603</strain>
    </source>
</reference>
<evidence type="ECO:0000256" key="1">
    <source>
        <dbReference type="SAM" id="Coils"/>
    </source>
</evidence>
<accession>A0A1E7ZA14</accession>
<dbReference type="EMBL" id="MDHN01000029">
    <property type="protein sequence ID" value="OFC70292.1"/>
    <property type="molecule type" value="Genomic_DNA"/>
</dbReference>
<dbReference type="AlphaFoldDB" id="A0A1E7ZA14"/>
<feature type="signal peptide" evidence="2">
    <location>
        <begin position="1"/>
        <end position="19"/>
    </location>
</feature>
<feature type="coiled-coil region" evidence="1">
    <location>
        <begin position="24"/>
        <end position="51"/>
    </location>
</feature>
<dbReference type="Proteomes" id="UP000175691">
    <property type="component" value="Unassembled WGS sequence"/>
</dbReference>
<organism evidence="3 4">
    <name type="scientific">Alteromonas confluentis</name>
    <dbReference type="NCBI Taxonomy" id="1656094"/>
    <lineage>
        <taxon>Bacteria</taxon>
        <taxon>Pseudomonadati</taxon>
        <taxon>Pseudomonadota</taxon>
        <taxon>Gammaproteobacteria</taxon>
        <taxon>Alteromonadales</taxon>
        <taxon>Alteromonadaceae</taxon>
        <taxon>Alteromonas/Salinimonas group</taxon>
        <taxon>Alteromonas</taxon>
    </lineage>
</organism>
<sequence>MKKLSLGLLCLAAVSQANAQSDEASSANQNSISLEERITSLESELASLKADTEADNKWLNVGGRLQIDFNAFDGAYNAENDGATATKLFPRRARISVDGERGDFEYKMILEFADETAEILLLRFEYHGFENGPTIKFGKIREDISLAALSSSKHLALIERSSVANTMSPYFRWGVAASQYFESTGLRYAFGVHKNDAFSASGSDEDGAMTLAYTGRLTWNTPLADGQLVHLGGWGSYREFGGDELGARFARAGIREPNTRLVDYAAGGEQVALDHLSQYGLEAAYQHDSLLVQSEYAVRDIATQNPASILDGESYQGYYVEASYMLTGETKEYKAGAGRFNQPKGVADAWEIAARASSMDATSEFQGTKAESYTLGVSYYIDTDTKIMLNGVHSKVSGPGTAALVGNETSGNALTARFHYDF</sequence>
<dbReference type="RefSeq" id="WP_070125935.1">
    <property type="nucleotide sequence ID" value="NZ_MDHN01000029.1"/>
</dbReference>
<dbReference type="STRING" id="1656094.BFC18_14025"/>